<dbReference type="EMBL" id="DVMT01000035">
    <property type="protein sequence ID" value="HIU40349.1"/>
    <property type="molecule type" value="Genomic_DNA"/>
</dbReference>
<dbReference type="PROSITE" id="PS51707">
    <property type="entry name" value="CYTH"/>
    <property type="match status" value="1"/>
</dbReference>
<name>A0A9D1IQZ1_9FIRM</name>
<dbReference type="Pfam" id="PF01928">
    <property type="entry name" value="CYTH"/>
    <property type="match status" value="1"/>
</dbReference>
<reference evidence="2" key="2">
    <citation type="journal article" date="2021" name="PeerJ">
        <title>Extensive microbial diversity within the chicken gut microbiome revealed by metagenomics and culture.</title>
        <authorList>
            <person name="Gilroy R."/>
            <person name="Ravi A."/>
            <person name="Getino M."/>
            <person name="Pursley I."/>
            <person name="Horton D.L."/>
            <person name="Alikhan N.F."/>
            <person name="Baker D."/>
            <person name="Gharbi K."/>
            <person name="Hall N."/>
            <person name="Watson M."/>
            <person name="Adriaenssens E.M."/>
            <person name="Foster-Nyarko E."/>
            <person name="Jarju S."/>
            <person name="Secka A."/>
            <person name="Antonio M."/>
            <person name="Oren A."/>
            <person name="Chaudhuri R.R."/>
            <person name="La Ragione R."/>
            <person name="Hildebrand F."/>
            <person name="Pallen M.J."/>
        </authorList>
    </citation>
    <scope>NUCLEOTIDE SEQUENCE</scope>
    <source>
        <strain evidence="2">CHK193-30670</strain>
    </source>
</reference>
<dbReference type="Proteomes" id="UP000824074">
    <property type="component" value="Unassembled WGS sequence"/>
</dbReference>
<gene>
    <name evidence="2" type="ORF">IAB68_03530</name>
</gene>
<evidence type="ECO:0000313" key="3">
    <source>
        <dbReference type="Proteomes" id="UP000824074"/>
    </source>
</evidence>
<dbReference type="SUPFAM" id="SSF55154">
    <property type="entry name" value="CYTH-like phosphatases"/>
    <property type="match status" value="1"/>
</dbReference>
<dbReference type="InterPro" id="IPR023577">
    <property type="entry name" value="CYTH_domain"/>
</dbReference>
<dbReference type="InterPro" id="IPR033469">
    <property type="entry name" value="CYTH-like_dom_sf"/>
</dbReference>
<comment type="caution">
    <text evidence="2">The sequence shown here is derived from an EMBL/GenBank/DDBJ whole genome shotgun (WGS) entry which is preliminary data.</text>
</comment>
<organism evidence="2 3">
    <name type="scientific">Candidatus Aphodocola excrementigallinarum</name>
    <dbReference type="NCBI Taxonomy" id="2840670"/>
    <lineage>
        <taxon>Bacteria</taxon>
        <taxon>Bacillati</taxon>
        <taxon>Bacillota</taxon>
        <taxon>Bacilli</taxon>
        <taxon>Candidatus Aphodocola</taxon>
    </lineage>
</organism>
<reference evidence="2" key="1">
    <citation type="submission" date="2020-10" db="EMBL/GenBank/DDBJ databases">
        <authorList>
            <person name="Gilroy R."/>
        </authorList>
    </citation>
    <scope>NUCLEOTIDE SEQUENCE</scope>
    <source>
        <strain evidence="2">CHK193-30670</strain>
    </source>
</reference>
<proteinExistence type="predicted"/>
<evidence type="ECO:0000259" key="1">
    <source>
        <dbReference type="PROSITE" id="PS51707"/>
    </source>
</evidence>
<accession>A0A9D1IQZ1</accession>
<evidence type="ECO:0000313" key="2">
    <source>
        <dbReference type="EMBL" id="HIU40349.1"/>
    </source>
</evidence>
<dbReference type="AlphaFoldDB" id="A0A9D1IQZ1"/>
<sequence length="180" mass="21180">MNIEYESRILEVDKQKAIDKLKSLNASFVGEYNYTRYVYDTKPVRKNKWIRLRSDGKKTTLTFKEFKSKSIDGTNELEIEVSDLDKTKEFLKILGYTPRSIQENQRTRYNLNGVEIDIDSWPFIPTFIEVEGKNEMEVNKVINILKDCGKEVTNLDVQGIYEKYGYKKEDINYLSFKGDE</sequence>
<feature type="domain" description="CYTH" evidence="1">
    <location>
        <begin position="2"/>
        <end position="166"/>
    </location>
</feature>
<protein>
    <submittedName>
        <fullName evidence="2">CYTH domain-containing protein</fullName>
    </submittedName>
</protein>
<dbReference type="Gene3D" id="2.40.320.10">
    <property type="entry name" value="Hypothetical Protein Pfu-838710-001"/>
    <property type="match status" value="1"/>
</dbReference>